<evidence type="ECO:0000313" key="2">
    <source>
        <dbReference type="EMBL" id="ENX53237.1"/>
    </source>
</evidence>
<dbReference type="AlphaFoldDB" id="N9SPI9"/>
<dbReference type="SMART" id="SM00530">
    <property type="entry name" value="HTH_XRE"/>
    <property type="match status" value="1"/>
</dbReference>
<comment type="caution">
    <text evidence="2">The sequence shown here is derived from an EMBL/GenBank/DDBJ whole genome shotgun (WGS) entry which is preliminary data.</text>
</comment>
<organism evidence="2 3">
    <name type="scientific">Acinetobacter higginsii</name>
    <dbReference type="NCBI Taxonomy" id="70347"/>
    <lineage>
        <taxon>Bacteria</taxon>
        <taxon>Pseudomonadati</taxon>
        <taxon>Pseudomonadota</taxon>
        <taxon>Gammaproteobacteria</taxon>
        <taxon>Moraxellales</taxon>
        <taxon>Moraxellaceae</taxon>
        <taxon>Acinetobacter</taxon>
    </lineage>
</organism>
<reference evidence="2 3" key="1">
    <citation type="submission" date="2013-02" db="EMBL/GenBank/DDBJ databases">
        <title>The Genome Sequence of Acinetobacter sp. CIP 70.18.</title>
        <authorList>
            <consortium name="The Broad Institute Genome Sequencing Platform"/>
            <consortium name="The Broad Institute Genome Sequencing Center for Infectious Disease"/>
            <person name="Cerqueira G."/>
            <person name="Feldgarden M."/>
            <person name="Courvalin P."/>
            <person name="Perichon B."/>
            <person name="Grillot-Courvalin C."/>
            <person name="Clermont D."/>
            <person name="Rocha E."/>
            <person name="Yoon E.-J."/>
            <person name="Nemec A."/>
            <person name="Walker B."/>
            <person name="Young S.K."/>
            <person name="Zeng Q."/>
            <person name="Gargeya S."/>
            <person name="Fitzgerald M."/>
            <person name="Haas B."/>
            <person name="Abouelleil A."/>
            <person name="Alvarado L."/>
            <person name="Arachchi H.M."/>
            <person name="Berlin A.M."/>
            <person name="Chapman S.B."/>
            <person name="Dewar J."/>
            <person name="Goldberg J."/>
            <person name="Griggs A."/>
            <person name="Gujja S."/>
            <person name="Hansen M."/>
            <person name="Howarth C."/>
            <person name="Imamovic A."/>
            <person name="Larimer J."/>
            <person name="McCowan C."/>
            <person name="Murphy C."/>
            <person name="Neiman D."/>
            <person name="Pearson M."/>
            <person name="Priest M."/>
            <person name="Roberts A."/>
            <person name="Saif S."/>
            <person name="Shea T."/>
            <person name="Sisk P."/>
            <person name="Sykes S."/>
            <person name="Wortman J."/>
            <person name="Nusbaum C."/>
            <person name="Birren B."/>
        </authorList>
    </citation>
    <scope>NUCLEOTIDE SEQUENCE [LARGE SCALE GENOMIC DNA]</scope>
    <source>
        <strain evidence="2 3">CIP 70.18</strain>
    </source>
</reference>
<feature type="domain" description="HTH cro/C1-type" evidence="1">
    <location>
        <begin position="12"/>
        <end position="69"/>
    </location>
</feature>
<protein>
    <recommendedName>
        <fullName evidence="1">HTH cro/C1-type domain-containing protein</fullName>
    </recommendedName>
</protein>
<dbReference type="SUPFAM" id="SSF47413">
    <property type="entry name" value="lambda repressor-like DNA-binding domains"/>
    <property type="match status" value="1"/>
</dbReference>
<evidence type="ECO:0000259" key="1">
    <source>
        <dbReference type="SMART" id="SM00530"/>
    </source>
</evidence>
<dbReference type="InterPro" id="IPR001387">
    <property type="entry name" value="Cro/C1-type_HTH"/>
</dbReference>
<dbReference type="HOGENOM" id="CLU_066192_23_5_6"/>
<keyword evidence="3" id="KW-1185">Reference proteome</keyword>
<evidence type="ECO:0000313" key="3">
    <source>
        <dbReference type="Proteomes" id="UP000013084"/>
    </source>
</evidence>
<proteinExistence type="predicted"/>
<gene>
    <name evidence="2" type="ORF">F902_04106</name>
</gene>
<dbReference type="Gene3D" id="1.10.260.40">
    <property type="entry name" value="lambda repressor-like DNA-binding domains"/>
    <property type="match status" value="1"/>
</dbReference>
<dbReference type="Proteomes" id="UP000013084">
    <property type="component" value="Unassembled WGS sequence"/>
</dbReference>
<dbReference type="RefSeq" id="WP_005206286.1">
    <property type="nucleotide sequence ID" value="NZ_KB850073.1"/>
</dbReference>
<dbReference type="InterPro" id="IPR010982">
    <property type="entry name" value="Lambda_DNA-bd_dom_sf"/>
</dbReference>
<name>N9SPI9_9GAMM</name>
<dbReference type="EMBL" id="APRN01000042">
    <property type="protein sequence ID" value="ENX53237.1"/>
    <property type="molecule type" value="Genomic_DNA"/>
</dbReference>
<sequence length="114" mass="13345">MKNDDLSSRGSRLRDERRRLGFNNQEDLADILKVKKNSVVRYEKHNAALDTDQLDLLEDHGFNIPYILWGVDQLAKSEFTEDETKLIQLFRQTKEDMRPGLISLIETYANNFKS</sequence>
<dbReference type="OrthoDB" id="6693611at2"/>
<dbReference type="GO" id="GO:0003677">
    <property type="term" value="F:DNA binding"/>
    <property type="evidence" value="ECO:0007669"/>
    <property type="project" value="InterPro"/>
</dbReference>
<accession>N9SPI9</accession>
<dbReference type="CDD" id="cd00093">
    <property type="entry name" value="HTH_XRE"/>
    <property type="match status" value="1"/>
</dbReference>
<dbReference type="PATRIC" id="fig|1217700.3.peg.3985"/>